<dbReference type="GO" id="GO:0019783">
    <property type="term" value="F:ubiquitin-like protein peptidase activity"/>
    <property type="evidence" value="ECO:0007669"/>
    <property type="project" value="UniProtKB-ARBA"/>
</dbReference>
<feature type="compositionally biased region" description="Acidic residues" evidence="4">
    <location>
        <begin position="1204"/>
        <end position="1214"/>
    </location>
</feature>
<feature type="region of interest" description="Disordered" evidence="4">
    <location>
        <begin position="1161"/>
        <end position="1216"/>
    </location>
</feature>
<comment type="caution">
    <text evidence="6">The sequence shown here is derived from an EMBL/GenBank/DDBJ whole genome shotgun (WGS) entry which is preliminary data.</text>
</comment>
<feature type="region of interest" description="Disordered" evidence="4">
    <location>
        <begin position="547"/>
        <end position="574"/>
    </location>
</feature>
<dbReference type="GO" id="GO:0008234">
    <property type="term" value="F:cysteine-type peptidase activity"/>
    <property type="evidence" value="ECO:0007669"/>
    <property type="project" value="InterPro"/>
</dbReference>
<keyword evidence="2" id="KW-0645">Protease</keyword>
<dbReference type="InterPro" id="IPR003653">
    <property type="entry name" value="Peptidase_C48_C"/>
</dbReference>
<keyword evidence="3" id="KW-0378">Hydrolase</keyword>
<feature type="compositionally biased region" description="Low complexity" evidence="4">
    <location>
        <begin position="554"/>
        <end position="564"/>
    </location>
</feature>
<proteinExistence type="inferred from homology"/>
<feature type="region of interest" description="Disordered" evidence="4">
    <location>
        <begin position="382"/>
        <end position="504"/>
    </location>
</feature>
<name>A0AA39TWY5_9AGAR</name>
<evidence type="ECO:0000256" key="2">
    <source>
        <dbReference type="ARBA" id="ARBA00022670"/>
    </source>
</evidence>
<feature type="region of interest" description="Disordered" evidence="4">
    <location>
        <begin position="1077"/>
        <end position="1144"/>
    </location>
</feature>
<dbReference type="InterPro" id="IPR038765">
    <property type="entry name" value="Papain-like_cys_pep_sf"/>
</dbReference>
<dbReference type="Gene3D" id="3.40.395.10">
    <property type="entry name" value="Adenoviral Proteinase, Chain A"/>
    <property type="match status" value="1"/>
</dbReference>
<feature type="compositionally biased region" description="Polar residues" evidence="4">
    <location>
        <begin position="1122"/>
        <end position="1139"/>
    </location>
</feature>
<accession>A0AA39TWY5</accession>
<feature type="compositionally biased region" description="Polar residues" evidence="4">
    <location>
        <begin position="486"/>
        <end position="497"/>
    </location>
</feature>
<gene>
    <name evidence="6" type="ORF">IW261DRAFT_1570941</name>
</gene>
<evidence type="ECO:0000256" key="3">
    <source>
        <dbReference type="ARBA" id="ARBA00022801"/>
    </source>
</evidence>
<keyword evidence="7" id="KW-1185">Reference proteome</keyword>
<evidence type="ECO:0000313" key="7">
    <source>
        <dbReference type="Proteomes" id="UP001175227"/>
    </source>
</evidence>
<sequence length="1652" mass="182401">MAANAAHSKMMQQATETKLLQSLPLHNRTRLLTFPLSACLLPLGEEPAIQHSDAPDDIVASPGVWAGFSTSIQDLAQSLPAAYRRGLVRLPQAVVKPLHQLTNQDSQKRVDLVEALVSWHLVDELLRCEGIDDGEFAVDYQAKFKPSAKLTQWVARLAEWPSVLLSAIRSQDRRRVETALPSLPAGTQLSTEQKALWQDLQAACSWHRRGHQSYWEKLLHLIEGVAWQLRWMRRTRGDPEAYGRQLQMFAVNNGMTDVWQQVQDSISTVTPRNKDALAALLQCVTISPLILFKWKRDAAPPAVQCLLYSCSFDDRDKPPVLRSVERGLWSLLLGVASGAFEAEHGLACFLRLYQSEIVGASGVANVTPWFDVTARLKHPKGSATTSITVEPGAAAAVETASSTPSGGHDANAVAEDEVKEDEQEDVSVEEKHAAKKKKKSKSKESAQEEADELQDVFIEEKPAPKKKKSKQKSNESVIEDDGSDTHLASVSASSSNKVIRHKPPPFRLSKSELLAYTRSGADDEDSTWRHGILRVHRTKGPVMSAVGRPARAVRSLTPPTSERPSTPPPDPRLTDRCNSPVCVDVFSVSQNRWVKYEIECLKASDPFERELLESLLACRTDTPGENPAWLDCTDGMSRVAHVRYSETVKILPLFRQRSVLVTDVPQHARKWGWNPWTARELGDLDTPIEVHEPVRRVTDASPRSATPTVIITSTLQTVLNEGSKGKKGRVLNALTLPMPNTTLQSALFHEVASHLEACKVTRSIGSDLLAAPFPAAALSWGLASVAGAITPPHSDFGGSAVKIQTLTGRKIWFVISKRQEDERGETWDSFLRDFQADSKVNSDVYQCEVVLVEPGTLWFQRPNTLHAVATESNSLVWGQHFFPASAIRSVIMGWVHTAFLSWAITNVEHKDMRVLLLRLMAYWKKVITAGGNIEEHDGHVPDIETREGLLDVCALGNLLIYLPALSGRKDLYWDDLRFAFSQYWELVSWANEHLVLTGLNGREDVYEIHVVVKLSAQQFGQALLDYNVSVEDCPLYEALDSEDRFHRTWFRSDVMSAFDQTFDLPVDVPIHSYADIPVEGEESDSSGSSSSLTGLSDTEEPKSPAPHLQPMLLPSPERQRRAQGSNVSESDGLTSSTSEVEADGPVLSKKCLRLIEISTDEGSSLAQPRSKKQKRTAFRTPSPATHVLDDDNSPPRPLIHSDGEDTDDDNDSSDEGYLAAQEGASQATWQVSPDVGLSHHQSVLDEGLAATLTTSLLNSQSASGAQVYRLMDDDLDSPPPGELFDLEMELLDERLHMVEQLGRSEVDWIEGELDNAFHRFINCEAFSQGSTDERLARGSEQPLTCKRALDASAGDGAFTSKRARVQTLSDATDPSEHITDTSDILVGLTATSLGPPLRQWILSADQPTEHQQPNGGTHPMAEPLAAVPNTAGNEPESLVGVSNTAGKEVVEVSDAEEEPKLESPGGVSNTSGKDVIEVSDEDEEPQSESMEDLFQWREKMKTGLQSYLKEHQPLVAIHNDEGSHCDFLQCVTSLLDTNRDSCWRFQGVSTPSWLDDGVIAVTFEVLCQEYSSWGTAEPLALASVNAASKAFKNIMKAYTELGHSDFILPIHEDNHWFLFHLNLSTRRIVCYDSLGTARALGNQHIQRTLVTV</sequence>
<feature type="compositionally biased region" description="Acidic residues" evidence="4">
    <location>
        <begin position="414"/>
        <end position="427"/>
    </location>
</feature>
<protein>
    <recommendedName>
        <fullName evidence="5">Ubiquitin-like protease family profile domain-containing protein</fullName>
    </recommendedName>
</protein>
<feature type="compositionally biased region" description="Acidic residues" evidence="4">
    <location>
        <begin position="1477"/>
        <end position="1488"/>
    </location>
</feature>
<comment type="similarity">
    <text evidence="1">Belongs to the peptidase C48 family.</text>
</comment>
<evidence type="ECO:0000259" key="5">
    <source>
        <dbReference type="Pfam" id="PF02902"/>
    </source>
</evidence>
<feature type="domain" description="Ubiquitin-like protease family profile" evidence="5">
    <location>
        <begin position="1607"/>
        <end position="1637"/>
    </location>
</feature>
<dbReference type="Proteomes" id="UP001175227">
    <property type="component" value="Unassembled WGS sequence"/>
</dbReference>
<dbReference type="SUPFAM" id="SSF51197">
    <property type="entry name" value="Clavaminate synthase-like"/>
    <property type="match status" value="1"/>
</dbReference>
<evidence type="ECO:0000256" key="4">
    <source>
        <dbReference type="SAM" id="MobiDB-lite"/>
    </source>
</evidence>
<dbReference type="EMBL" id="JAUEPR010000041">
    <property type="protein sequence ID" value="KAK0472347.1"/>
    <property type="molecule type" value="Genomic_DNA"/>
</dbReference>
<dbReference type="Pfam" id="PF02902">
    <property type="entry name" value="Peptidase_C48"/>
    <property type="match status" value="1"/>
</dbReference>
<reference evidence="6" key="1">
    <citation type="submission" date="2023-06" db="EMBL/GenBank/DDBJ databases">
        <authorList>
            <consortium name="Lawrence Berkeley National Laboratory"/>
            <person name="Ahrendt S."/>
            <person name="Sahu N."/>
            <person name="Indic B."/>
            <person name="Wong-Bajracharya J."/>
            <person name="Merenyi Z."/>
            <person name="Ke H.-M."/>
            <person name="Monk M."/>
            <person name="Kocsube S."/>
            <person name="Drula E."/>
            <person name="Lipzen A."/>
            <person name="Balint B."/>
            <person name="Henrissat B."/>
            <person name="Andreopoulos B."/>
            <person name="Martin F.M."/>
            <person name="Harder C.B."/>
            <person name="Rigling D."/>
            <person name="Ford K.L."/>
            <person name="Foster G.D."/>
            <person name="Pangilinan J."/>
            <person name="Papanicolaou A."/>
            <person name="Barry K."/>
            <person name="LaButti K."/>
            <person name="Viragh M."/>
            <person name="Koriabine M."/>
            <person name="Yan M."/>
            <person name="Riley R."/>
            <person name="Champramary S."/>
            <person name="Plett K.L."/>
            <person name="Tsai I.J."/>
            <person name="Slot J."/>
            <person name="Sipos G."/>
            <person name="Plett J."/>
            <person name="Nagy L.G."/>
            <person name="Grigoriev I.V."/>
        </authorList>
    </citation>
    <scope>NUCLEOTIDE SEQUENCE</scope>
    <source>
        <strain evidence="6">ICMP 16352</strain>
    </source>
</reference>
<dbReference type="SUPFAM" id="SSF54001">
    <property type="entry name" value="Cysteine proteinases"/>
    <property type="match status" value="1"/>
</dbReference>
<dbReference type="GO" id="GO:0006508">
    <property type="term" value="P:proteolysis"/>
    <property type="evidence" value="ECO:0007669"/>
    <property type="project" value="UniProtKB-KW"/>
</dbReference>
<feature type="compositionally biased region" description="Low complexity" evidence="4">
    <location>
        <begin position="1085"/>
        <end position="1096"/>
    </location>
</feature>
<organism evidence="6 7">
    <name type="scientific">Armillaria novae-zelandiae</name>
    <dbReference type="NCBI Taxonomy" id="153914"/>
    <lineage>
        <taxon>Eukaryota</taxon>
        <taxon>Fungi</taxon>
        <taxon>Dikarya</taxon>
        <taxon>Basidiomycota</taxon>
        <taxon>Agaricomycotina</taxon>
        <taxon>Agaricomycetes</taxon>
        <taxon>Agaricomycetidae</taxon>
        <taxon>Agaricales</taxon>
        <taxon>Marasmiineae</taxon>
        <taxon>Physalacriaceae</taxon>
        <taxon>Armillaria</taxon>
    </lineage>
</organism>
<feature type="region of interest" description="Disordered" evidence="4">
    <location>
        <begin position="1451"/>
        <end position="1488"/>
    </location>
</feature>
<evidence type="ECO:0000256" key="1">
    <source>
        <dbReference type="ARBA" id="ARBA00005234"/>
    </source>
</evidence>
<evidence type="ECO:0000313" key="6">
    <source>
        <dbReference type="EMBL" id="KAK0472347.1"/>
    </source>
</evidence>
<dbReference type="Gene3D" id="2.60.120.650">
    <property type="entry name" value="Cupin"/>
    <property type="match status" value="1"/>
</dbReference>